<evidence type="ECO:0000256" key="1">
    <source>
        <dbReference type="SAM" id="MobiDB-lite"/>
    </source>
</evidence>
<accession>A0A6A5UUC6</accession>
<dbReference type="AlphaFoldDB" id="A0A6A5UUC6"/>
<keyword evidence="3" id="KW-1185">Reference proteome</keyword>
<gene>
    <name evidence="2" type="ORF">BU23DRAFT_256364</name>
</gene>
<organism evidence="2 3">
    <name type="scientific">Bimuria novae-zelandiae CBS 107.79</name>
    <dbReference type="NCBI Taxonomy" id="1447943"/>
    <lineage>
        <taxon>Eukaryota</taxon>
        <taxon>Fungi</taxon>
        <taxon>Dikarya</taxon>
        <taxon>Ascomycota</taxon>
        <taxon>Pezizomycotina</taxon>
        <taxon>Dothideomycetes</taxon>
        <taxon>Pleosporomycetidae</taxon>
        <taxon>Pleosporales</taxon>
        <taxon>Massarineae</taxon>
        <taxon>Didymosphaeriaceae</taxon>
        <taxon>Bimuria</taxon>
    </lineage>
</organism>
<sequence length="248" mass="26884">MSKRNNEGEVLSNRVAVGLAQRPPLLLSLLGGNAPAVEESHDEQPPSVSQNALSDLKADGGDDEQFGIGAIVPKEIQDGSFTNRIPSSYEKLLEKIVGKKLAKAHMAAKQNHGSAAKPSKAVRPAEMKEESDEDEGRAAAFKSKRQKRVKVVRAGRENSDDEDEESRAAQVVAKKQTSREQEPDAVNEDVVVANEPDDDSEAPAKSAPISHVQKAKPKSYLDEILGEKSKKKKKKKKKGKGDSTKNDD</sequence>
<dbReference type="Proteomes" id="UP000800036">
    <property type="component" value="Unassembled WGS sequence"/>
</dbReference>
<feature type="compositionally biased region" description="Basic residues" evidence="1">
    <location>
        <begin position="229"/>
        <end position="239"/>
    </location>
</feature>
<reference evidence="2" key="1">
    <citation type="journal article" date="2020" name="Stud. Mycol.">
        <title>101 Dothideomycetes genomes: a test case for predicting lifestyles and emergence of pathogens.</title>
        <authorList>
            <person name="Haridas S."/>
            <person name="Albert R."/>
            <person name="Binder M."/>
            <person name="Bloem J."/>
            <person name="Labutti K."/>
            <person name="Salamov A."/>
            <person name="Andreopoulos B."/>
            <person name="Baker S."/>
            <person name="Barry K."/>
            <person name="Bills G."/>
            <person name="Bluhm B."/>
            <person name="Cannon C."/>
            <person name="Castanera R."/>
            <person name="Culley D."/>
            <person name="Daum C."/>
            <person name="Ezra D."/>
            <person name="Gonzalez J."/>
            <person name="Henrissat B."/>
            <person name="Kuo A."/>
            <person name="Liang C."/>
            <person name="Lipzen A."/>
            <person name="Lutzoni F."/>
            <person name="Magnuson J."/>
            <person name="Mondo S."/>
            <person name="Nolan M."/>
            <person name="Ohm R."/>
            <person name="Pangilinan J."/>
            <person name="Park H.-J."/>
            <person name="Ramirez L."/>
            <person name="Alfaro M."/>
            <person name="Sun H."/>
            <person name="Tritt A."/>
            <person name="Yoshinaga Y."/>
            <person name="Zwiers L.-H."/>
            <person name="Turgeon B."/>
            <person name="Goodwin S."/>
            <person name="Spatafora J."/>
            <person name="Crous P."/>
            <person name="Grigoriev I."/>
        </authorList>
    </citation>
    <scope>NUCLEOTIDE SEQUENCE</scope>
    <source>
        <strain evidence="2">CBS 107.79</strain>
    </source>
</reference>
<proteinExistence type="predicted"/>
<protein>
    <submittedName>
        <fullName evidence="2">Uncharacterized protein</fullName>
    </submittedName>
</protein>
<feature type="region of interest" description="Disordered" evidence="1">
    <location>
        <begin position="101"/>
        <end position="248"/>
    </location>
</feature>
<dbReference type="EMBL" id="ML976716">
    <property type="protein sequence ID" value="KAF1968803.1"/>
    <property type="molecule type" value="Genomic_DNA"/>
</dbReference>
<evidence type="ECO:0000313" key="3">
    <source>
        <dbReference type="Proteomes" id="UP000800036"/>
    </source>
</evidence>
<feature type="region of interest" description="Disordered" evidence="1">
    <location>
        <begin position="31"/>
        <end position="66"/>
    </location>
</feature>
<dbReference type="OrthoDB" id="3438340at2759"/>
<evidence type="ECO:0000313" key="2">
    <source>
        <dbReference type="EMBL" id="KAF1968803.1"/>
    </source>
</evidence>
<name>A0A6A5UUC6_9PLEO</name>
<feature type="compositionally biased region" description="Basic residues" evidence="1">
    <location>
        <begin position="142"/>
        <end position="153"/>
    </location>
</feature>
<feature type="compositionally biased region" description="Basic and acidic residues" evidence="1">
    <location>
        <begin position="219"/>
        <end position="228"/>
    </location>
</feature>